<evidence type="ECO:0000256" key="8">
    <source>
        <dbReference type="RuleBase" id="RU000434"/>
    </source>
</evidence>
<keyword evidence="3" id="KW-0240">DNA-directed RNA polymerase</keyword>
<dbReference type="EC" id="2.7.7.6" evidence="2"/>
<name>A0A238BK49_9BILA</name>
<dbReference type="GO" id="GO:0003899">
    <property type="term" value="F:DNA-directed RNA polymerase activity"/>
    <property type="evidence" value="ECO:0007669"/>
    <property type="project" value="UniProtKB-EC"/>
</dbReference>
<evidence type="ECO:0000256" key="1">
    <source>
        <dbReference type="ARBA" id="ARBA00006835"/>
    </source>
</evidence>
<dbReference type="GO" id="GO:0003677">
    <property type="term" value="F:DNA binding"/>
    <property type="evidence" value="ECO:0007669"/>
    <property type="project" value="InterPro"/>
</dbReference>
<gene>
    <name evidence="11" type="ORF">X798_07453</name>
</gene>
<dbReference type="InterPro" id="IPR007645">
    <property type="entry name" value="RNA_pol_Rpb2_3"/>
</dbReference>
<evidence type="ECO:0000259" key="9">
    <source>
        <dbReference type="Pfam" id="PF04565"/>
    </source>
</evidence>
<feature type="non-terminal residue" evidence="11">
    <location>
        <position position="250"/>
    </location>
</feature>
<evidence type="ECO:0000256" key="2">
    <source>
        <dbReference type="ARBA" id="ARBA00012418"/>
    </source>
</evidence>
<dbReference type="EMBL" id="KZ270759">
    <property type="protein sequence ID" value="OZC05573.1"/>
    <property type="molecule type" value="Genomic_DNA"/>
</dbReference>
<dbReference type="GO" id="GO:0032549">
    <property type="term" value="F:ribonucleoside binding"/>
    <property type="evidence" value="ECO:0007669"/>
    <property type="project" value="InterPro"/>
</dbReference>
<dbReference type="AlphaFoldDB" id="A0A238BK49"/>
<accession>A0A238BK49</accession>
<evidence type="ECO:0000259" key="10">
    <source>
        <dbReference type="Pfam" id="PF04566"/>
    </source>
</evidence>
<dbReference type="GO" id="GO:0000428">
    <property type="term" value="C:DNA-directed RNA polymerase complex"/>
    <property type="evidence" value="ECO:0007669"/>
    <property type="project" value="UniProtKB-KW"/>
</dbReference>
<keyword evidence="12" id="KW-1185">Reference proteome</keyword>
<evidence type="ECO:0000256" key="5">
    <source>
        <dbReference type="ARBA" id="ARBA00022695"/>
    </source>
</evidence>
<feature type="domain" description="RNA polymerase Rpb2" evidence="9">
    <location>
        <begin position="97"/>
        <end position="161"/>
    </location>
</feature>
<dbReference type="Gene3D" id="3.90.1100.10">
    <property type="match status" value="1"/>
</dbReference>
<keyword evidence="4" id="KW-0808">Transferase</keyword>
<evidence type="ECO:0000256" key="3">
    <source>
        <dbReference type="ARBA" id="ARBA00022478"/>
    </source>
</evidence>
<dbReference type="Proteomes" id="UP000242913">
    <property type="component" value="Unassembled WGS sequence"/>
</dbReference>
<reference evidence="11 12" key="1">
    <citation type="submission" date="2015-12" db="EMBL/GenBank/DDBJ databases">
        <title>Draft genome of the nematode, Onchocerca flexuosa.</title>
        <authorList>
            <person name="Mitreva M."/>
        </authorList>
    </citation>
    <scope>NUCLEOTIDE SEQUENCE [LARGE SCALE GENOMIC DNA]</scope>
    <source>
        <strain evidence="11">Red Deer</strain>
    </source>
</reference>
<dbReference type="Pfam" id="PF04566">
    <property type="entry name" value="RNA_pol_Rpb2_4"/>
    <property type="match status" value="1"/>
</dbReference>
<evidence type="ECO:0000313" key="12">
    <source>
        <dbReference type="Proteomes" id="UP000242913"/>
    </source>
</evidence>
<evidence type="ECO:0000313" key="11">
    <source>
        <dbReference type="EMBL" id="OZC05573.1"/>
    </source>
</evidence>
<comment type="similarity">
    <text evidence="1 8">Belongs to the RNA polymerase beta chain family.</text>
</comment>
<keyword evidence="6" id="KW-0804">Transcription</keyword>
<dbReference type="PANTHER" id="PTHR20856">
    <property type="entry name" value="DNA-DIRECTED RNA POLYMERASE I SUBUNIT 2"/>
    <property type="match status" value="1"/>
</dbReference>
<keyword evidence="5" id="KW-0548">Nucleotidyltransferase</keyword>
<dbReference type="FunFam" id="3.90.1100.10:FF:000021">
    <property type="entry name" value="DNA-directed RNA polymerase subunit beta"/>
    <property type="match status" value="1"/>
</dbReference>
<dbReference type="SUPFAM" id="SSF64484">
    <property type="entry name" value="beta and beta-prime subunits of DNA dependent RNA-polymerase"/>
    <property type="match status" value="1"/>
</dbReference>
<evidence type="ECO:0000256" key="6">
    <source>
        <dbReference type="ARBA" id="ARBA00023163"/>
    </source>
</evidence>
<proteinExistence type="inferred from homology"/>
<dbReference type="Pfam" id="PF04565">
    <property type="entry name" value="RNA_pol_Rpb2_3"/>
    <property type="match status" value="1"/>
</dbReference>
<protein>
    <recommendedName>
        <fullName evidence="2">DNA-directed RNA polymerase</fullName>
        <ecNumber evidence="2">2.7.7.6</ecNumber>
    </recommendedName>
</protein>
<feature type="domain" description="RNA polymerase Rpb2" evidence="10">
    <location>
        <begin position="198"/>
        <end position="250"/>
    </location>
</feature>
<sequence>MQAEMGDTECDDRDFYGNKRLELAGSLLALLFEDVFKRFNSELKRIADNSLGKTLAAPLDIVKHMRQDLITNALVDALATGNWTIKRFKMERQGVTQVLSRLSYISVLGMMTRINSTFEKTRKVSGPRSLQPSQWGMLCPSDTPEGESCGLVKNLALISHITTDSDEKPVIRLLYNSGVEDVKSLHFSAIHNPAYHIVFLNGVIVGLTIDPQRIVSTIRAVRRHGLLNEFVSVSTNAAQRSVYIASDGGR</sequence>
<dbReference type="InterPro" id="IPR015712">
    <property type="entry name" value="DNA-dir_RNA_pol_su2"/>
</dbReference>
<dbReference type="OrthoDB" id="10248617at2759"/>
<organism evidence="11 12">
    <name type="scientific">Onchocerca flexuosa</name>
    <dbReference type="NCBI Taxonomy" id="387005"/>
    <lineage>
        <taxon>Eukaryota</taxon>
        <taxon>Metazoa</taxon>
        <taxon>Ecdysozoa</taxon>
        <taxon>Nematoda</taxon>
        <taxon>Chromadorea</taxon>
        <taxon>Rhabditida</taxon>
        <taxon>Spirurina</taxon>
        <taxon>Spiruromorpha</taxon>
        <taxon>Filarioidea</taxon>
        <taxon>Onchocercidae</taxon>
        <taxon>Onchocerca</taxon>
    </lineage>
</organism>
<dbReference type="GO" id="GO:0006351">
    <property type="term" value="P:DNA-templated transcription"/>
    <property type="evidence" value="ECO:0007669"/>
    <property type="project" value="InterPro"/>
</dbReference>
<evidence type="ECO:0000256" key="7">
    <source>
        <dbReference type="ARBA" id="ARBA00048552"/>
    </source>
</evidence>
<comment type="catalytic activity">
    <reaction evidence="7">
        <text>RNA(n) + a ribonucleoside 5'-triphosphate = RNA(n+1) + diphosphate</text>
        <dbReference type="Rhea" id="RHEA:21248"/>
        <dbReference type="Rhea" id="RHEA-COMP:14527"/>
        <dbReference type="Rhea" id="RHEA-COMP:17342"/>
        <dbReference type="ChEBI" id="CHEBI:33019"/>
        <dbReference type="ChEBI" id="CHEBI:61557"/>
        <dbReference type="ChEBI" id="CHEBI:140395"/>
        <dbReference type="EC" id="2.7.7.6"/>
    </reaction>
</comment>
<evidence type="ECO:0000256" key="4">
    <source>
        <dbReference type="ARBA" id="ARBA00022679"/>
    </source>
</evidence>
<dbReference type="InterPro" id="IPR007646">
    <property type="entry name" value="RNA_pol_Rpb2_4"/>
</dbReference>